<proteinExistence type="predicted"/>
<dbReference type="EMBL" id="CADIKM010000016">
    <property type="protein sequence ID" value="CAB3792901.1"/>
    <property type="molecule type" value="Genomic_DNA"/>
</dbReference>
<evidence type="ECO:0000256" key="1">
    <source>
        <dbReference type="SAM" id="SignalP"/>
    </source>
</evidence>
<keyword evidence="1" id="KW-0732">Signal</keyword>
<keyword evidence="3" id="KW-1185">Reference proteome</keyword>
<dbReference type="AlphaFoldDB" id="A0A6S7BBU2"/>
<feature type="chain" id="PRO_5028941750" description="DUF3331 domain-containing protein" evidence="1">
    <location>
        <begin position="33"/>
        <end position="184"/>
    </location>
</feature>
<organism evidence="2 3">
    <name type="scientific">Pararobbsia alpina</name>
    <dbReference type="NCBI Taxonomy" id="621374"/>
    <lineage>
        <taxon>Bacteria</taxon>
        <taxon>Pseudomonadati</taxon>
        <taxon>Pseudomonadota</taxon>
        <taxon>Betaproteobacteria</taxon>
        <taxon>Burkholderiales</taxon>
        <taxon>Burkholderiaceae</taxon>
        <taxon>Pararobbsia</taxon>
    </lineage>
</organism>
<dbReference type="RefSeq" id="WP_175105960.1">
    <property type="nucleotide sequence ID" value="NZ_CADIKM010000016.1"/>
</dbReference>
<feature type="signal peptide" evidence="1">
    <location>
        <begin position="1"/>
        <end position="32"/>
    </location>
</feature>
<name>A0A6S7BBU2_9BURK</name>
<reference evidence="2 3" key="1">
    <citation type="submission" date="2020-04" db="EMBL/GenBank/DDBJ databases">
        <authorList>
            <person name="De Canck E."/>
        </authorList>
    </citation>
    <scope>NUCLEOTIDE SEQUENCE [LARGE SCALE GENOMIC DNA]</scope>
    <source>
        <strain evidence="2 3">LMG 28138</strain>
    </source>
</reference>
<sequence length="184" mass="19861">MKKRTGQRDPWSHILARLCLITSAAASGPAIGATIDMDADTKATVALGARAREMSERMTVRTAERSVPASVARAELSASTDRIVRAAMARVESALPPPTRFVKVLDRPSERTVTISWRESTLCHYNDQIWRAGIAKHAGTCAASGMHIERGDSVYRPIPTRPAPINANAMILSAAIADQALVME</sequence>
<dbReference type="Pfam" id="PF11811">
    <property type="entry name" value="DUF3331"/>
    <property type="match status" value="1"/>
</dbReference>
<gene>
    <name evidence="2" type="ORF">LMG28138_03446</name>
</gene>
<protein>
    <recommendedName>
        <fullName evidence="4">DUF3331 domain-containing protein</fullName>
    </recommendedName>
</protein>
<dbReference type="Proteomes" id="UP000494115">
    <property type="component" value="Unassembled WGS sequence"/>
</dbReference>
<evidence type="ECO:0000313" key="2">
    <source>
        <dbReference type="EMBL" id="CAB3792901.1"/>
    </source>
</evidence>
<evidence type="ECO:0008006" key="4">
    <source>
        <dbReference type="Google" id="ProtNLM"/>
    </source>
</evidence>
<accession>A0A6S7BBU2</accession>
<evidence type="ECO:0000313" key="3">
    <source>
        <dbReference type="Proteomes" id="UP000494115"/>
    </source>
</evidence>
<dbReference type="InterPro" id="IPR021769">
    <property type="entry name" value="DUF3331"/>
</dbReference>